<protein>
    <submittedName>
        <fullName evidence="1">Uncharacterized protein</fullName>
    </submittedName>
</protein>
<proteinExistence type="predicted"/>
<sequence length="298" mass="32957">MFKMDICLRQTVISKQWITQPHELNILVARHQSVNVSTEFVDYRTVRIVVPGTFIAWTPLQDSWALRAPGQAPCCRTYSHRYTLVPRSLYVCPVLLASSNPGTPNQRQDKSTSEEASLHHLLVSILAPVYHLLVSVLVPFCHLLVSVLVPVHHLLVSVLVPVHHLLVSVLVPVHHLLVSVLVPVHHLLVSVQASLYHLLVSVQASLYHLLVSVQASLPPACVCTGPCPPPDCCLIKLVHLYLCLGSTTVVEELFPCRAPPTNQALGLPYIFLSRLTRTDLAGIVLITHLNHQSLDVLT</sequence>
<name>A0A7R9IF82_9NEOP</name>
<evidence type="ECO:0000313" key="1">
    <source>
        <dbReference type="EMBL" id="CAD7457271.1"/>
    </source>
</evidence>
<accession>A0A7R9IF82</accession>
<gene>
    <name evidence="1" type="ORF">TTEB3V08_LOCUS5276</name>
</gene>
<dbReference type="AlphaFoldDB" id="A0A7R9IF82"/>
<dbReference type="EMBL" id="OE001636">
    <property type="protein sequence ID" value="CAD7457271.1"/>
    <property type="molecule type" value="Genomic_DNA"/>
</dbReference>
<organism evidence="1">
    <name type="scientific">Timema tahoe</name>
    <dbReference type="NCBI Taxonomy" id="61484"/>
    <lineage>
        <taxon>Eukaryota</taxon>
        <taxon>Metazoa</taxon>
        <taxon>Ecdysozoa</taxon>
        <taxon>Arthropoda</taxon>
        <taxon>Hexapoda</taxon>
        <taxon>Insecta</taxon>
        <taxon>Pterygota</taxon>
        <taxon>Neoptera</taxon>
        <taxon>Polyneoptera</taxon>
        <taxon>Phasmatodea</taxon>
        <taxon>Timematodea</taxon>
        <taxon>Timematoidea</taxon>
        <taxon>Timematidae</taxon>
        <taxon>Timema</taxon>
    </lineage>
</organism>
<reference evidence="1" key="1">
    <citation type="submission" date="2020-11" db="EMBL/GenBank/DDBJ databases">
        <authorList>
            <person name="Tran Van P."/>
        </authorList>
    </citation>
    <scope>NUCLEOTIDE SEQUENCE</scope>
</reference>